<proteinExistence type="predicted"/>
<organism evidence="1 2">
    <name type="scientific">Strigamia maritima</name>
    <name type="common">European centipede</name>
    <name type="synonym">Geophilus maritimus</name>
    <dbReference type="NCBI Taxonomy" id="126957"/>
    <lineage>
        <taxon>Eukaryota</taxon>
        <taxon>Metazoa</taxon>
        <taxon>Ecdysozoa</taxon>
        <taxon>Arthropoda</taxon>
        <taxon>Myriapoda</taxon>
        <taxon>Chilopoda</taxon>
        <taxon>Pleurostigmophora</taxon>
        <taxon>Geophilomorpha</taxon>
        <taxon>Linotaeniidae</taxon>
        <taxon>Strigamia</taxon>
    </lineage>
</organism>
<reference evidence="1" key="2">
    <citation type="submission" date="2015-02" db="UniProtKB">
        <authorList>
            <consortium name="EnsemblMetazoa"/>
        </authorList>
    </citation>
    <scope>IDENTIFICATION</scope>
</reference>
<dbReference type="PhylomeDB" id="T1J6R5"/>
<protein>
    <submittedName>
        <fullName evidence="1">Uncharacterized protein</fullName>
    </submittedName>
</protein>
<reference evidence="2" key="1">
    <citation type="submission" date="2011-05" db="EMBL/GenBank/DDBJ databases">
        <authorList>
            <person name="Richards S.R."/>
            <person name="Qu J."/>
            <person name="Jiang H."/>
            <person name="Jhangiani S.N."/>
            <person name="Agravi P."/>
            <person name="Goodspeed R."/>
            <person name="Gross S."/>
            <person name="Mandapat C."/>
            <person name="Jackson L."/>
            <person name="Mathew T."/>
            <person name="Pu L."/>
            <person name="Thornton R."/>
            <person name="Saada N."/>
            <person name="Wilczek-Boney K.B."/>
            <person name="Lee S."/>
            <person name="Kovar C."/>
            <person name="Wu Y."/>
            <person name="Scherer S.E."/>
            <person name="Worley K.C."/>
            <person name="Muzny D.M."/>
            <person name="Gibbs R."/>
        </authorList>
    </citation>
    <scope>NUCLEOTIDE SEQUENCE</scope>
    <source>
        <strain evidence="2">Brora</strain>
    </source>
</reference>
<dbReference type="AlphaFoldDB" id="T1J6R5"/>
<keyword evidence="2" id="KW-1185">Reference proteome</keyword>
<dbReference type="EMBL" id="JH431883">
    <property type="status" value="NOT_ANNOTATED_CDS"/>
    <property type="molecule type" value="Genomic_DNA"/>
</dbReference>
<accession>T1J6R5</accession>
<name>T1J6R5_STRMM</name>
<evidence type="ECO:0000313" key="2">
    <source>
        <dbReference type="Proteomes" id="UP000014500"/>
    </source>
</evidence>
<evidence type="ECO:0000313" key="1">
    <source>
        <dbReference type="EnsemblMetazoa" id="SMAR009339-PA"/>
    </source>
</evidence>
<dbReference type="Proteomes" id="UP000014500">
    <property type="component" value="Unassembled WGS sequence"/>
</dbReference>
<sequence>MAVDKTRVITFSHAKHYGTENDETNGDAHLRVREVLIRQHLVPDDTSLHSGKHIRVSLIERHSTDDNVELNTELIMVMYNFDIFFFSDATSL</sequence>
<dbReference type="EnsemblMetazoa" id="SMAR009339-RA">
    <property type="protein sequence ID" value="SMAR009339-PA"/>
    <property type="gene ID" value="SMAR009339"/>
</dbReference>
<dbReference type="HOGENOM" id="CLU_2416091_0_0_1"/>